<proteinExistence type="predicted"/>
<keyword evidence="2" id="KW-0812">Transmembrane</keyword>
<keyword evidence="4" id="KW-1185">Reference proteome</keyword>
<keyword evidence="2" id="KW-1133">Transmembrane helix</keyword>
<feature type="region of interest" description="Disordered" evidence="1">
    <location>
        <begin position="1"/>
        <end position="33"/>
    </location>
</feature>
<sequence length="422" mass="49245">MKNEKKTAMKTKKKKDEEEEDEERSDGSGDNYGDKNDVMVTNKLVMVMVIAIVYCDQIIIVTNRYCGQIMIVTNKYCNQIIIVTNKYCDQIIIVTNRYCDQIIIVTNRYCDQIMIVTKKYCDQIIIVTNRYCDQIIIVTNRYCDQIMIVTNKYCDQIIIVTNKYCDQIIIVTNKYCDQVIIVTNKYCDQIIIVTNRYCDQIIIVTNRYCDQIIIMTNKYCDQIIIVTNRLLERFGYVNNVTVLVLMVVVVGVEVVLFNDAFDCRDYSESKFIMGDKYSIQYERNPGKTREFYLKQVTQESVGDGSAARQRAKRINSRHEYLRVCTLPFVAFVYERTQHPIRSIKRDKDRKREYSAPGSFMVTAFNVSSLQFGYFLLMNDEAVVCATVKFHASQELWTRVRNHIGSEYLCCQCGVMCCLYALC</sequence>
<keyword evidence="2" id="KW-0472">Membrane</keyword>
<comment type="caution">
    <text evidence="3">The sequence shown here is derived from an EMBL/GenBank/DDBJ whole genome shotgun (WGS) entry which is preliminary data.</text>
</comment>
<dbReference type="EMBL" id="JAJSOF020000013">
    <property type="protein sequence ID" value="KAJ4443748.1"/>
    <property type="molecule type" value="Genomic_DNA"/>
</dbReference>
<evidence type="ECO:0000313" key="4">
    <source>
        <dbReference type="Proteomes" id="UP001148838"/>
    </source>
</evidence>
<reference evidence="3 4" key="1">
    <citation type="journal article" date="2022" name="Allergy">
        <title>Genome assembly and annotation of Periplaneta americana reveal a comprehensive cockroach allergen profile.</title>
        <authorList>
            <person name="Wang L."/>
            <person name="Xiong Q."/>
            <person name="Saelim N."/>
            <person name="Wang L."/>
            <person name="Nong W."/>
            <person name="Wan A.T."/>
            <person name="Shi M."/>
            <person name="Liu X."/>
            <person name="Cao Q."/>
            <person name="Hui J.H.L."/>
            <person name="Sookrung N."/>
            <person name="Leung T.F."/>
            <person name="Tungtrongchitr A."/>
            <person name="Tsui S.K.W."/>
        </authorList>
    </citation>
    <scope>NUCLEOTIDE SEQUENCE [LARGE SCALE GENOMIC DNA]</scope>
    <source>
        <strain evidence="3">PWHHKU_190912</strain>
    </source>
</reference>
<feature type="transmembrane region" description="Helical" evidence="2">
    <location>
        <begin position="236"/>
        <end position="257"/>
    </location>
</feature>
<evidence type="ECO:0000313" key="3">
    <source>
        <dbReference type="EMBL" id="KAJ4443748.1"/>
    </source>
</evidence>
<organism evidence="3 4">
    <name type="scientific">Periplaneta americana</name>
    <name type="common">American cockroach</name>
    <name type="synonym">Blatta americana</name>
    <dbReference type="NCBI Taxonomy" id="6978"/>
    <lineage>
        <taxon>Eukaryota</taxon>
        <taxon>Metazoa</taxon>
        <taxon>Ecdysozoa</taxon>
        <taxon>Arthropoda</taxon>
        <taxon>Hexapoda</taxon>
        <taxon>Insecta</taxon>
        <taxon>Pterygota</taxon>
        <taxon>Neoptera</taxon>
        <taxon>Polyneoptera</taxon>
        <taxon>Dictyoptera</taxon>
        <taxon>Blattodea</taxon>
        <taxon>Blattoidea</taxon>
        <taxon>Blattidae</taxon>
        <taxon>Blattinae</taxon>
        <taxon>Periplaneta</taxon>
    </lineage>
</organism>
<name>A0ABQ8TCV2_PERAM</name>
<evidence type="ECO:0000256" key="2">
    <source>
        <dbReference type="SAM" id="Phobius"/>
    </source>
</evidence>
<evidence type="ECO:0000256" key="1">
    <source>
        <dbReference type="SAM" id="MobiDB-lite"/>
    </source>
</evidence>
<protein>
    <submittedName>
        <fullName evidence="3">Uncharacterized protein</fullName>
    </submittedName>
</protein>
<gene>
    <name evidence="3" type="ORF">ANN_05526</name>
</gene>
<dbReference type="Proteomes" id="UP001148838">
    <property type="component" value="Unassembled WGS sequence"/>
</dbReference>
<accession>A0ABQ8TCV2</accession>